<evidence type="ECO:0000313" key="2">
    <source>
        <dbReference type="Proteomes" id="UP000590460"/>
    </source>
</evidence>
<organism evidence="1 2">
    <name type="scientific">Leuconostoc holzapfelii</name>
    <dbReference type="NCBI Taxonomy" id="434464"/>
    <lineage>
        <taxon>Bacteria</taxon>
        <taxon>Bacillati</taxon>
        <taxon>Bacillota</taxon>
        <taxon>Bacilli</taxon>
        <taxon>Lactobacillales</taxon>
        <taxon>Lactobacillaceae</taxon>
        <taxon>Leuconostoc</taxon>
    </lineage>
</organism>
<dbReference type="AlphaFoldDB" id="A0A846ZI26"/>
<protein>
    <submittedName>
        <fullName evidence="1">Sensor histidine kinase</fullName>
    </submittedName>
</protein>
<dbReference type="Proteomes" id="UP000590460">
    <property type="component" value="Unassembled WGS sequence"/>
</dbReference>
<sequence>MKQNMYKIYVPTMVEDSNEKAFTTLSNFDKQVNATLNRLDSTESMLPVVFSFEKCKGLSTYAIAYMAIISNYIKTRGRKLFYSWATATDEVKKDFELSGFISRYFKKFVETSPYIQDEEHNEIQFRDFIGSELDDIIDDVFEYLEKQWFENMQFKFDESLYSEMVGSFVEMFANAIEHSGNGRDVGIAAYGKLNNNASEIYLCIVDRGVGIVNNVKKYWDKHHAEDDTLDDIQAMRWALKVNNTTREKRLGGQGFSNIRQFIRANQGSLDIYSNSVHARMESDLPDNITLANESFPGTMLIFKLKNARILYKRKA</sequence>
<name>A0A846ZI26_9LACO</name>
<dbReference type="Gene3D" id="3.30.565.10">
    <property type="entry name" value="Histidine kinase-like ATPase, C-terminal domain"/>
    <property type="match status" value="1"/>
</dbReference>
<proteinExistence type="predicted"/>
<gene>
    <name evidence="1" type="ORF">HF966_08085</name>
</gene>
<keyword evidence="1" id="KW-0808">Transferase</keyword>
<accession>A0A846ZI26</accession>
<dbReference type="InterPro" id="IPR036890">
    <property type="entry name" value="HATPase_C_sf"/>
</dbReference>
<keyword evidence="1" id="KW-0418">Kinase</keyword>
<dbReference type="RefSeq" id="WP_168677789.1">
    <property type="nucleotide sequence ID" value="NZ_BPKV01000014.1"/>
</dbReference>
<evidence type="ECO:0000313" key="1">
    <source>
        <dbReference type="EMBL" id="NKZ19130.1"/>
    </source>
</evidence>
<comment type="caution">
    <text evidence="1">The sequence shown here is derived from an EMBL/GenBank/DDBJ whole genome shotgun (WGS) entry which is preliminary data.</text>
</comment>
<dbReference type="SUPFAM" id="SSF55874">
    <property type="entry name" value="ATPase domain of HSP90 chaperone/DNA topoisomerase II/histidine kinase"/>
    <property type="match status" value="1"/>
</dbReference>
<reference evidence="1 2" key="1">
    <citation type="submission" date="2020-04" db="EMBL/GenBank/DDBJ databases">
        <title>MicrobeNet Type strains.</title>
        <authorList>
            <person name="Nicholson A.C."/>
        </authorList>
    </citation>
    <scope>NUCLEOTIDE SEQUENCE [LARGE SCALE GENOMIC DNA]</scope>
    <source>
        <strain evidence="1 2">CCUG 54536</strain>
    </source>
</reference>
<dbReference type="GO" id="GO:0016301">
    <property type="term" value="F:kinase activity"/>
    <property type="evidence" value="ECO:0007669"/>
    <property type="project" value="UniProtKB-KW"/>
</dbReference>
<dbReference type="EMBL" id="JAAXPO010000010">
    <property type="protein sequence ID" value="NKZ19130.1"/>
    <property type="molecule type" value="Genomic_DNA"/>
</dbReference>